<name>L7VZW3_9BACT</name>
<sequence>MRATSCNRSRRSLDAVKRNRGLLTSRNLDTAALHRGYTRYHGVNLAT</sequence>
<evidence type="ECO:0000313" key="1">
    <source>
        <dbReference type="EMBL" id="AGC71730.1"/>
    </source>
</evidence>
<proteinExistence type="predicted"/>
<organism evidence="1">
    <name type="scientific">uncultured bacterium A1Q1_fos_504</name>
    <dbReference type="NCBI Taxonomy" id="1256580"/>
    <lineage>
        <taxon>Bacteria</taxon>
        <taxon>environmental samples</taxon>
    </lineage>
</organism>
<protein>
    <submittedName>
        <fullName evidence="1">Uncharacterized protein</fullName>
    </submittedName>
</protein>
<accession>L7VZW3</accession>
<reference evidence="1" key="1">
    <citation type="submission" date="2012-09" db="EMBL/GenBank/DDBJ databases">
        <title>Metagenomic Characterization of a Microbial Community in Wastewater Detects High Levels of Antibiotic Resistance.</title>
        <authorList>
            <person name="Abrams M."/>
            <person name="Caldwell A."/>
            <person name="Vandaei E."/>
            <person name="Lee W."/>
            <person name="Perrott J."/>
            <person name="Khan S.Y."/>
            <person name="Ta J."/>
            <person name="Romero D."/>
            <person name="Nguyen V."/>
            <person name="Pourmand N."/>
            <person name="Ouverney C.C."/>
        </authorList>
    </citation>
    <scope>NUCLEOTIDE SEQUENCE</scope>
</reference>
<dbReference type="EMBL" id="JX649881">
    <property type="protein sequence ID" value="AGC71730.1"/>
    <property type="molecule type" value="Genomic_DNA"/>
</dbReference>
<dbReference type="AlphaFoldDB" id="L7VZW3"/>